<name>A0A0D2BTU5_9EURO</name>
<accession>A0A0D2BTU5</accession>
<dbReference type="GeneID" id="27334546"/>
<dbReference type="AlphaFoldDB" id="A0A0D2BTU5"/>
<evidence type="ECO:0000313" key="3">
    <source>
        <dbReference type="Proteomes" id="UP000053328"/>
    </source>
</evidence>
<dbReference type="RefSeq" id="XP_016234895.1">
    <property type="nucleotide sequence ID" value="XM_016381793.1"/>
</dbReference>
<keyword evidence="3" id="KW-1185">Reference proteome</keyword>
<feature type="compositionally biased region" description="Acidic residues" evidence="1">
    <location>
        <begin position="121"/>
        <end position="131"/>
    </location>
</feature>
<proteinExistence type="predicted"/>
<evidence type="ECO:0000256" key="1">
    <source>
        <dbReference type="SAM" id="MobiDB-lite"/>
    </source>
</evidence>
<dbReference type="OrthoDB" id="4126038at2759"/>
<gene>
    <name evidence="2" type="ORF">PV08_07463</name>
</gene>
<dbReference type="EMBL" id="KN847496">
    <property type="protein sequence ID" value="KIW14679.1"/>
    <property type="molecule type" value="Genomic_DNA"/>
</dbReference>
<reference evidence="2 3" key="1">
    <citation type="submission" date="2015-01" db="EMBL/GenBank/DDBJ databases">
        <title>The Genome Sequence of Exophiala spinifera CBS89968.</title>
        <authorList>
            <consortium name="The Broad Institute Genomics Platform"/>
            <person name="Cuomo C."/>
            <person name="de Hoog S."/>
            <person name="Gorbushina A."/>
            <person name="Stielow B."/>
            <person name="Teixiera M."/>
            <person name="Abouelleil A."/>
            <person name="Chapman S.B."/>
            <person name="Priest M."/>
            <person name="Young S.K."/>
            <person name="Wortman J."/>
            <person name="Nusbaum C."/>
            <person name="Birren B."/>
        </authorList>
    </citation>
    <scope>NUCLEOTIDE SEQUENCE [LARGE SCALE GENOMIC DNA]</scope>
    <source>
        <strain evidence="2 3">CBS 89968</strain>
    </source>
</reference>
<dbReference type="VEuPathDB" id="FungiDB:PV08_07463"/>
<dbReference type="Proteomes" id="UP000053328">
    <property type="component" value="Unassembled WGS sequence"/>
</dbReference>
<sequence length="131" mass="15119">MAPVTIKLRDPPEEVRQKLGLSKQQFDNFKTYALNVHREYCARHPHSSWANQETVWSAIPEVEKQQVVRMLKTMCTDRRLFPPGFDGTLVQSGCEQRLHQCRRTWQQTGRTRGRGARAGAEDDDPQEGPSR</sequence>
<organism evidence="2 3">
    <name type="scientific">Exophiala spinifera</name>
    <dbReference type="NCBI Taxonomy" id="91928"/>
    <lineage>
        <taxon>Eukaryota</taxon>
        <taxon>Fungi</taxon>
        <taxon>Dikarya</taxon>
        <taxon>Ascomycota</taxon>
        <taxon>Pezizomycotina</taxon>
        <taxon>Eurotiomycetes</taxon>
        <taxon>Chaetothyriomycetidae</taxon>
        <taxon>Chaetothyriales</taxon>
        <taxon>Herpotrichiellaceae</taxon>
        <taxon>Exophiala</taxon>
    </lineage>
</organism>
<dbReference type="HOGENOM" id="CLU_2003666_0_0_1"/>
<protein>
    <submittedName>
        <fullName evidence="2">Uncharacterized protein</fullName>
    </submittedName>
</protein>
<evidence type="ECO:0000313" key="2">
    <source>
        <dbReference type="EMBL" id="KIW14679.1"/>
    </source>
</evidence>
<feature type="region of interest" description="Disordered" evidence="1">
    <location>
        <begin position="104"/>
        <end position="131"/>
    </location>
</feature>